<dbReference type="EMBL" id="CP021995">
    <property type="protein sequence ID" value="ASD27785.1"/>
    <property type="molecule type" value="Genomic_DNA"/>
</dbReference>
<proteinExistence type="inferred from homology"/>
<dbReference type="Pfam" id="PF08281">
    <property type="entry name" value="Sigma70_r4_2"/>
    <property type="match status" value="1"/>
</dbReference>
<evidence type="ECO:0000256" key="1">
    <source>
        <dbReference type="ARBA" id="ARBA00010641"/>
    </source>
</evidence>
<dbReference type="Gene3D" id="1.10.10.10">
    <property type="entry name" value="Winged helix-like DNA-binding domain superfamily/Winged helix DNA-binding domain"/>
    <property type="match status" value="1"/>
</dbReference>
<dbReference type="NCBIfam" id="TIGR02937">
    <property type="entry name" value="sigma70-ECF"/>
    <property type="match status" value="1"/>
</dbReference>
<dbReference type="InterPro" id="IPR007627">
    <property type="entry name" value="RNA_pol_sigma70_r2"/>
</dbReference>
<dbReference type="PANTHER" id="PTHR43133:SF63">
    <property type="entry name" value="RNA POLYMERASE SIGMA FACTOR FECI-RELATED"/>
    <property type="match status" value="1"/>
</dbReference>
<keyword evidence="4" id="KW-0804">Transcription</keyword>
<keyword evidence="3" id="KW-0731">Sigma factor</keyword>
<dbReference type="GO" id="GO:0003677">
    <property type="term" value="F:DNA binding"/>
    <property type="evidence" value="ECO:0007669"/>
    <property type="project" value="InterPro"/>
</dbReference>
<protein>
    <recommendedName>
        <fullName evidence="9">Sigma-70 family RNA polymerase sigma factor</fullName>
    </recommendedName>
</protein>
<evidence type="ECO:0000313" key="7">
    <source>
        <dbReference type="EMBL" id="ASD27785.1"/>
    </source>
</evidence>
<reference evidence="7 8" key="2">
    <citation type="submission" date="2017-06" db="EMBL/GenBank/DDBJ databases">
        <authorList>
            <person name="Kim H.J."/>
            <person name="Triplett B.A."/>
        </authorList>
    </citation>
    <scope>NUCLEOTIDE SEQUENCE [LARGE SCALE GENOMIC DNA]</scope>
    <source>
        <strain evidence="7 8">BZC3</strain>
    </source>
</reference>
<dbReference type="InterPro" id="IPR039425">
    <property type="entry name" value="RNA_pol_sigma-70-like"/>
</dbReference>
<dbReference type="AlphaFoldDB" id="A0A1Z3M0B6"/>
<dbReference type="Pfam" id="PF04542">
    <property type="entry name" value="Sigma70_r2"/>
    <property type="match status" value="1"/>
</dbReference>
<dbReference type="InterPro" id="IPR014284">
    <property type="entry name" value="RNA_pol_sigma-70_dom"/>
</dbReference>
<dbReference type="InterPro" id="IPR036388">
    <property type="entry name" value="WH-like_DNA-bd_sf"/>
</dbReference>
<evidence type="ECO:0000313" key="8">
    <source>
        <dbReference type="Proteomes" id="UP000197024"/>
    </source>
</evidence>
<evidence type="ECO:0000256" key="3">
    <source>
        <dbReference type="ARBA" id="ARBA00023082"/>
    </source>
</evidence>
<evidence type="ECO:0000259" key="6">
    <source>
        <dbReference type="Pfam" id="PF08281"/>
    </source>
</evidence>
<dbReference type="GO" id="GO:0006352">
    <property type="term" value="P:DNA-templated transcription initiation"/>
    <property type="evidence" value="ECO:0007669"/>
    <property type="project" value="InterPro"/>
</dbReference>
<dbReference type="SUPFAM" id="SSF88946">
    <property type="entry name" value="Sigma2 domain of RNA polymerase sigma factors"/>
    <property type="match status" value="1"/>
</dbReference>
<reference evidence="7 8" key="1">
    <citation type="submission" date="2017-06" db="EMBL/GenBank/DDBJ databases">
        <title>Biodegradation of gentamicin by bacterial consortia AMQD4 in synthetic medium and raw gentamicin sewage.</title>
        <authorList>
            <person name="Chang H."/>
            <person name="Feng Y."/>
            <person name="Li Z."/>
            <person name="Xue J."/>
            <person name="Cheng D."/>
        </authorList>
    </citation>
    <scope>NUCLEOTIDE SEQUENCE [LARGE SCALE GENOMIC DNA]</scope>
    <source>
        <strain evidence="7 8">BZC3</strain>
    </source>
</reference>
<dbReference type="SUPFAM" id="SSF88659">
    <property type="entry name" value="Sigma3 and sigma4 domains of RNA polymerase sigma factors"/>
    <property type="match status" value="1"/>
</dbReference>
<evidence type="ECO:0000256" key="2">
    <source>
        <dbReference type="ARBA" id="ARBA00023015"/>
    </source>
</evidence>
<dbReference type="InterPro" id="IPR013249">
    <property type="entry name" value="RNA_pol_sigma70_r4_t2"/>
</dbReference>
<keyword evidence="2" id="KW-0805">Transcription regulation</keyword>
<dbReference type="InterPro" id="IPR013325">
    <property type="entry name" value="RNA_pol_sigma_r2"/>
</dbReference>
<accession>A0A1Z3M0B6</accession>
<gene>
    <name evidence="7" type="ORF">CD943_13345</name>
</gene>
<name>A0A1Z3M0B6_BREDI</name>
<dbReference type="Proteomes" id="UP000197024">
    <property type="component" value="Chromosome"/>
</dbReference>
<organism evidence="7 8">
    <name type="scientific">Brevundimonas diminuta</name>
    <name type="common">Pseudomonas diminuta</name>
    <dbReference type="NCBI Taxonomy" id="293"/>
    <lineage>
        <taxon>Bacteria</taxon>
        <taxon>Pseudomonadati</taxon>
        <taxon>Pseudomonadota</taxon>
        <taxon>Alphaproteobacteria</taxon>
        <taxon>Caulobacterales</taxon>
        <taxon>Caulobacteraceae</taxon>
        <taxon>Brevundimonas</taxon>
    </lineage>
</organism>
<feature type="domain" description="RNA polymerase sigma factor 70 region 4 type 2" evidence="6">
    <location>
        <begin position="117"/>
        <end position="166"/>
    </location>
</feature>
<evidence type="ECO:0000256" key="4">
    <source>
        <dbReference type="ARBA" id="ARBA00023163"/>
    </source>
</evidence>
<evidence type="ECO:0008006" key="9">
    <source>
        <dbReference type="Google" id="ProtNLM"/>
    </source>
</evidence>
<dbReference type="PANTHER" id="PTHR43133">
    <property type="entry name" value="RNA POLYMERASE ECF-TYPE SIGMA FACTO"/>
    <property type="match status" value="1"/>
</dbReference>
<dbReference type="InterPro" id="IPR013324">
    <property type="entry name" value="RNA_pol_sigma_r3/r4-like"/>
</dbReference>
<dbReference type="Gene3D" id="1.10.1740.10">
    <property type="match status" value="1"/>
</dbReference>
<evidence type="ECO:0000259" key="5">
    <source>
        <dbReference type="Pfam" id="PF04542"/>
    </source>
</evidence>
<sequence length="181" mass="20618">MADGRQAKGRREGRSLNYLLARYGVEIRTALVRRYGSQQDGVDDALQQAFLRFSTLENQDKVADPRAFLFVMARNALKDAIRRADSQKRRWKALAEATPPQHEISPEEALLRREEQEALDREIQALDPDARELLRMSRIEGLTYAEISRLTGRSAADISRTIARTLIELRRAIQVRGTEAA</sequence>
<comment type="similarity">
    <text evidence="1">Belongs to the sigma-70 factor family. ECF subfamily.</text>
</comment>
<feature type="domain" description="RNA polymerase sigma-70 region 2" evidence="5">
    <location>
        <begin position="30"/>
        <end position="85"/>
    </location>
</feature>
<dbReference type="GO" id="GO:0016987">
    <property type="term" value="F:sigma factor activity"/>
    <property type="evidence" value="ECO:0007669"/>
    <property type="project" value="UniProtKB-KW"/>
</dbReference>